<accession>A0A1M6P2V5</accession>
<evidence type="ECO:0000259" key="2">
    <source>
        <dbReference type="Pfam" id="PF10675"/>
    </source>
</evidence>
<dbReference type="Pfam" id="PF10675">
    <property type="entry name" value="DUF2489"/>
    <property type="match status" value="1"/>
</dbReference>
<sequence>MPQWLQLSLITGGAIAIIALLVFIRRQMVMLSENRKRQHKAEAFQAKRRQDMIDSIHVIAMAIEEDQVEYSEACLRIKGLLDHVEPQLMEKPPFRVFMEVYEQLRHMPTHQARQDTEARFVDKMDKERFAVEKRHADEIRRAATAIRNHPF</sequence>
<keyword evidence="1" id="KW-0812">Transmembrane</keyword>
<feature type="transmembrane region" description="Helical" evidence="1">
    <location>
        <begin position="6"/>
        <end position="24"/>
    </location>
</feature>
<evidence type="ECO:0000313" key="3">
    <source>
        <dbReference type="EMBL" id="SHK02289.1"/>
    </source>
</evidence>
<keyword evidence="4" id="KW-1185">Reference proteome</keyword>
<name>A0A1M6P2V5_9GAMM</name>
<keyword evidence="1" id="KW-0472">Membrane</keyword>
<dbReference type="InterPro" id="IPR019617">
    <property type="entry name" value="DUF2489"/>
</dbReference>
<dbReference type="Proteomes" id="UP000184497">
    <property type="component" value="Unassembled WGS sequence"/>
</dbReference>
<organism evidence="3 4">
    <name type="scientific">Marinobacter antarcticus</name>
    <dbReference type="NCBI Taxonomy" id="564117"/>
    <lineage>
        <taxon>Bacteria</taxon>
        <taxon>Pseudomonadati</taxon>
        <taxon>Pseudomonadota</taxon>
        <taxon>Gammaproteobacteria</taxon>
        <taxon>Pseudomonadales</taxon>
        <taxon>Marinobacteraceae</taxon>
        <taxon>Marinobacter</taxon>
    </lineage>
</organism>
<dbReference type="AlphaFoldDB" id="A0A1M6P2V5"/>
<protein>
    <recommendedName>
        <fullName evidence="2">DUF2489 domain-containing protein</fullName>
    </recommendedName>
</protein>
<reference evidence="4" key="1">
    <citation type="submission" date="2016-11" db="EMBL/GenBank/DDBJ databases">
        <authorList>
            <person name="Varghese N."/>
            <person name="Submissions S."/>
        </authorList>
    </citation>
    <scope>NUCLEOTIDE SEQUENCE [LARGE SCALE GENOMIC DNA]</scope>
    <source>
        <strain evidence="4">CGMCC 1.10835</strain>
    </source>
</reference>
<keyword evidence="1" id="KW-1133">Transmembrane helix</keyword>
<proteinExistence type="predicted"/>
<feature type="domain" description="DUF2489" evidence="2">
    <location>
        <begin position="17"/>
        <end position="146"/>
    </location>
</feature>
<evidence type="ECO:0000256" key="1">
    <source>
        <dbReference type="SAM" id="Phobius"/>
    </source>
</evidence>
<dbReference type="STRING" id="564117.SAMN05216369_0047"/>
<dbReference type="EMBL" id="FRAQ01000001">
    <property type="protein sequence ID" value="SHK02289.1"/>
    <property type="molecule type" value="Genomic_DNA"/>
</dbReference>
<dbReference type="OrthoDB" id="5293867at2"/>
<dbReference type="RefSeq" id="WP_072794805.1">
    <property type="nucleotide sequence ID" value="NZ_FRAQ01000001.1"/>
</dbReference>
<evidence type="ECO:0000313" key="4">
    <source>
        <dbReference type="Proteomes" id="UP000184497"/>
    </source>
</evidence>
<gene>
    <name evidence="3" type="ORF">SAMN05216369_0047</name>
</gene>